<name>A0ABM1AFX7_APLCA</name>
<dbReference type="GeneID" id="101856404"/>
<feature type="transmembrane region" description="Helical" evidence="5">
    <location>
        <begin position="132"/>
        <end position="153"/>
    </location>
</feature>
<accession>A0ABM1AFX7</accession>
<dbReference type="Pfam" id="PF01490">
    <property type="entry name" value="Aa_trans"/>
    <property type="match status" value="1"/>
</dbReference>
<gene>
    <name evidence="9" type="primary">LOC101856404</name>
</gene>
<evidence type="ECO:0000256" key="4">
    <source>
        <dbReference type="ARBA" id="ARBA00023136"/>
    </source>
</evidence>
<feature type="transmembrane region" description="Helical" evidence="5">
    <location>
        <begin position="173"/>
        <end position="192"/>
    </location>
</feature>
<evidence type="ECO:0000256" key="6">
    <source>
        <dbReference type="SAM" id="SignalP"/>
    </source>
</evidence>
<evidence type="ECO:0000256" key="3">
    <source>
        <dbReference type="ARBA" id="ARBA00022989"/>
    </source>
</evidence>
<keyword evidence="6" id="KW-0732">Signal</keyword>
<feature type="signal peptide" evidence="6">
    <location>
        <begin position="1"/>
        <end position="21"/>
    </location>
</feature>
<feature type="chain" id="PRO_5046490331" evidence="6">
    <location>
        <begin position="22"/>
        <end position="321"/>
    </location>
</feature>
<evidence type="ECO:0000256" key="2">
    <source>
        <dbReference type="ARBA" id="ARBA00022692"/>
    </source>
</evidence>
<keyword evidence="4 5" id="KW-0472">Membrane</keyword>
<evidence type="ECO:0000313" key="9">
    <source>
        <dbReference type="RefSeq" id="XP_012946875.2"/>
    </source>
</evidence>
<feature type="transmembrane region" description="Helical" evidence="5">
    <location>
        <begin position="236"/>
        <end position="258"/>
    </location>
</feature>
<dbReference type="Proteomes" id="UP000694888">
    <property type="component" value="Unplaced"/>
</dbReference>
<keyword evidence="3 5" id="KW-1133">Transmembrane helix</keyword>
<feature type="transmembrane region" description="Helical" evidence="5">
    <location>
        <begin position="31"/>
        <end position="49"/>
    </location>
</feature>
<organism evidence="8 9">
    <name type="scientific">Aplysia californica</name>
    <name type="common">California sea hare</name>
    <dbReference type="NCBI Taxonomy" id="6500"/>
    <lineage>
        <taxon>Eukaryota</taxon>
        <taxon>Metazoa</taxon>
        <taxon>Spiralia</taxon>
        <taxon>Lophotrochozoa</taxon>
        <taxon>Mollusca</taxon>
        <taxon>Gastropoda</taxon>
        <taxon>Heterobranchia</taxon>
        <taxon>Euthyneura</taxon>
        <taxon>Tectipleura</taxon>
        <taxon>Aplysiida</taxon>
        <taxon>Aplysioidea</taxon>
        <taxon>Aplysiidae</taxon>
        <taxon>Aplysia</taxon>
    </lineage>
</organism>
<reference evidence="9" key="1">
    <citation type="submission" date="2025-08" db="UniProtKB">
        <authorList>
            <consortium name="RefSeq"/>
        </authorList>
    </citation>
    <scope>IDENTIFICATION</scope>
</reference>
<keyword evidence="8" id="KW-1185">Reference proteome</keyword>
<feature type="transmembrane region" description="Helical" evidence="5">
    <location>
        <begin position="56"/>
        <end position="74"/>
    </location>
</feature>
<evidence type="ECO:0000256" key="5">
    <source>
        <dbReference type="SAM" id="Phobius"/>
    </source>
</evidence>
<feature type="transmembrane region" description="Helical" evidence="5">
    <location>
        <begin position="213"/>
        <end position="230"/>
    </location>
</feature>
<feature type="transmembrane region" description="Helical" evidence="5">
    <location>
        <begin position="279"/>
        <end position="299"/>
    </location>
</feature>
<feature type="domain" description="Amino acid transporter transmembrane" evidence="7">
    <location>
        <begin position="2"/>
        <end position="291"/>
    </location>
</feature>
<comment type="subcellular location">
    <subcellularLocation>
        <location evidence="1">Membrane</location>
        <topology evidence="1">Multi-pass membrane protein</topology>
    </subcellularLocation>
</comment>
<evidence type="ECO:0000313" key="8">
    <source>
        <dbReference type="Proteomes" id="UP000694888"/>
    </source>
</evidence>
<sequence>MLGSTIVFLILASQNIQGVLANLCGVNVSFCYLQILVAVVLCPVAWLGTPKDFWPVAVGAASATSFACVILVAAMLEEYMGEVRDIPVVHKNPVLIDLFPSMGIVMFAYGGHPVFPTFQADMKVPGDFPKAVIYAYIAQVLMYVPVAVTGALVYGKAVQANLLLSISPGPLLYTVQILVTCHLVCSFIICLNPVAQQLEELLKLKKTFSWHRIVSRSLLVAFVLFAAETLPKFDTLLSLIGGSTITMMAFVCPPLFYLKLCSMKGHWPQIVVPLHQKVLLLEILIVGSVVGLMSTFSSLQSMASPDSFTVPCYINMTAACG</sequence>
<evidence type="ECO:0000256" key="1">
    <source>
        <dbReference type="ARBA" id="ARBA00004141"/>
    </source>
</evidence>
<dbReference type="InterPro" id="IPR013057">
    <property type="entry name" value="AA_transpt_TM"/>
</dbReference>
<dbReference type="PANTHER" id="PTHR22950">
    <property type="entry name" value="AMINO ACID TRANSPORTER"/>
    <property type="match status" value="1"/>
</dbReference>
<dbReference type="PANTHER" id="PTHR22950:SF703">
    <property type="entry name" value="AMINO ACID TRANSPORTER TRANSMEMBRANE DOMAIN-CONTAINING PROTEIN"/>
    <property type="match status" value="1"/>
</dbReference>
<keyword evidence="2 5" id="KW-0812">Transmembrane</keyword>
<dbReference type="RefSeq" id="XP_012946875.2">
    <property type="nucleotide sequence ID" value="XM_013091421.2"/>
</dbReference>
<feature type="transmembrane region" description="Helical" evidence="5">
    <location>
        <begin position="94"/>
        <end position="111"/>
    </location>
</feature>
<protein>
    <submittedName>
        <fullName evidence="9">Amino acid transporter AVT1D</fullName>
    </submittedName>
</protein>
<evidence type="ECO:0000259" key="7">
    <source>
        <dbReference type="Pfam" id="PF01490"/>
    </source>
</evidence>
<proteinExistence type="predicted"/>